<dbReference type="Pfam" id="PF26550">
    <property type="entry name" value="Tricorn_2nd"/>
    <property type="match status" value="1"/>
</dbReference>
<evidence type="ECO:0000259" key="12">
    <source>
        <dbReference type="Pfam" id="PF14684"/>
    </source>
</evidence>
<dbReference type="CDD" id="cd07562">
    <property type="entry name" value="Peptidase_S41_TRI"/>
    <property type="match status" value="1"/>
</dbReference>
<dbReference type="PANTHER" id="PTHR43253:SF1">
    <property type="entry name" value="TRICORN PROTEASE HOMOLOG 2-RELATED"/>
    <property type="match status" value="1"/>
</dbReference>
<dbReference type="GO" id="GO:0005737">
    <property type="term" value="C:cytoplasm"/>
    <property type="evidence" value="ECO:0007669"/>
    <property type="project" value="UniProtKB-SubCell"/>
</dbReference>
<dbReference type="Gene3D" id="3.90.226.10">
    <property type="entry name" value="2-enoyl-CoA Hydratase, Chain A, domain 1"/>
    <property type="match status" value="1"/>
</dbReference>
<evidence type="ECO:0000256" key="7">
    <source>
        <dbReference type="PIRNR" id="PIRNR036421"/>
    </source>
</evidence>
<evidence type="ECO:0000313" key="14">
    <source>
        <dbReference type="Proteomes" id="UP000027661"/>
    </source>
</evidence>
<evidence type="ECO:0000256" key="9">
    <source>
        <dbReference type="SAM" id="MobiDB-lite"/>
    </source>
</evidence>
<dbReference type="SUPFAM" id="SSF50156">
    <property type="entry name" value="PDZ domain-like"/>
    <property type="match status" value="1"/>
</dbReference>
<dbReference type="Gene3D" id="2.30.42.10">
    <property type="match status" value="1"/>
</dbReference>
<dbReference type="Gene3D" id="2.120.10.30">
    <property type="entry name" value="TolB, C-terminal domain"/>
    <property type="match status" value="1"/>
</dbReference>
<sequence length="1084" mass="121936">MKKLLTCLALSLVAASSYAATPLWLRDVQISPDGTEIAFCYKGDIYKVPSNGGTATQLTTQASYECSPIWSPDSKQIAFASDRNGNFDLFVMSADGGAARRLTTHSASEIPSTFTTDGNYILFSASIQDPANSALFPTSAMTELYKVPVTGGRTEQVLGTPAEMVCFDKSGKTFLYQDRKGFEDEWRKHHTSSITRDVWLYDSENGKHTNLTAHAGEDRNPVFAPDGQTVYFLSERDGGTFNVYSFPISSPQSLKTVTHFKTHPVRFLSMGSNGTLCYTYDGEIYTQKQGDKPQKVKIDIIRDDQNTIADLNFSNGATSATVSPDGKQVAFIVRGEVFVTSADYNTTKQITHTPAREAGLTFSPDNRTLAYASERNGNWELYMAKIARKEEANFPNATAIEEEVLLPSDKTERTYPQFSPDGKELAFIEDRNRLMVLNLETKKVRQVTDGSTWFSTGGGFDYSWSPDGKWFTLEFIGNRHDPYSDIGMVSAQGGKIINLTNSGYTSGFPRWVLDGNAILFITERYGMRAHASWGSLNDVMLVFMNQDAYDKFRLSKEDYELQKELEKEQKNTTEAKKNDKKKGDNKEKSEEKKEEKVKDIVVELNNIEDRIVRLTPNSSDLGSAIITKDGETLYYLSAFEGGYDLWKMNLRKKDTKLLHKMDAGWANMEMDKDGKNLFLLGSNTMQKMGTDSESLKPISYQAHVKMDLAAERDYMFNHVYKQEQKRFYNLNMHGIDWDAMTKAYRKFLPHIDNNYDFAELLSEYLGELNVSHTGGRFRPQLKGDATATLGLLYDWNHNGKGLLISEVVEKGPFDHARSKVKAGNIIEKIDGQEITPESDYSVLLNGKARKKTLVTLYNPQTKERWEEVVVPVSNGVMSDLLYARWVKQRAADVDKWSNGRLGYVHIESMGDDSFRSVYSDILGKYNNREGIVIDTRFNGGGRLHEDIEILFSGKKYFTQVVRGREACDMPSRRWNKPSIMVQCEANYSNAHGTPWVYSHQKIGKLVGMPVPGTMTSVSWETLQDPTLVFGIPVIGYRLPDGSYLENSQLEPDIKVANSPETVVKGEDTQLKAAVDELLKEIDGK</sequence>
<dbReference type="SUPFAM" id="SSF52096">
    <property type="entry name" value="ClpP/crotonase"/>
    <property type="match status" value="1"/>
</dbReference>
<keyword evidence="5 7" id="KW-0378">Hydrolase</keyword>
<dbReference type="RefSeq" id="WP_032952184.1">
    <property type="nucleotide sequence ID" value="NZ_JNHM01000001.1"/>
</dbReference>
<dbReference type="Proteomes" id="UP000027661">
    <property type="component" value="Unassembled WGS sequence"/>
</dbReference>
<dbReference type="InterPro" id="IPR036034">
    <property type="entry name" value="PDZ_sf"/>
</dbReference>
<accession>A0A069SXC3</accession>
<dbReference type="EC" id="3.4.21.-" evidence="7"/>
<comment type="similarity">
    <text evidence="2 7">Belongs to the peptidase S41B family.</text>
</comment>
<gene>
    <name evidence="13" type="ORF">M099_0013</name>
</gene>
<dbReference type="SUPFAM" id="SSF82171">
    <property type="entry name" value="DPP6 N-terminal domain-like"/>
    <property type="match status" value="1"/>
</dbReference>
<name>A0A069SXC3_PHOVU</name>
<feature type="active site" description="Charge relay system" evidence="8">
    <location>
        <position position="1045"/>
    </location>
</feature>
<feature type="active site" description="Charge relay system" evidence="8">
    <location>
        <position position="772"/>
    </location>
</feature>
<dbReference type="GO" id="GO:0008236">
    <property type="term" value="F:serine-type peptidase activity"/>
    <property type="evidence" value="ECO:0007669"/>
    <property type="project" value="UniProtKB-UniRule"/>
</dbReference>
<dbReference type="Pfam" id="PF03572">
    <property type="entry name" value="Peptidase_S41"/>
    <property type="match status" value="1"/>
</dbReference>
<dbReference type="Pfam" id="PF14684">
    <property type="entry name" value="Tricorn_C1"/>
    <property type="match status" value="1"/>
</dbReference>
<dbReference type="EMBL" id="JNHM01000001">
    <property type="protein sequence ID" value="KDS56947.1"/>
    <property type="molecule type" value="Genomic_DNA"/>
</dbReference>
<comment type="function">
    <text evidence="7">Degrades oligopeptides.</text>
</comment>
<feature type="chain" id="PRO_5001666932" description="Tricorn protease homolog" evidence="10">
    <location>
        <begin position="20"/>
        <end position="1084"/>
    </location>
</feature>
<dbReference type="PIRSF" id="PIRSF036421">
    <property type="entry name" value="Tricorn_protease"/>
    <property type="match status" value="1"/>
</dbReference>
<dbReference type="PANTHER" id="PTHR43253">
    <property type="entry name" value="TRICORN PROTEASE HOMOLOG 2-RELATED"/>
    <property type="match status" value="1"/>
</dbReference>
<evidence type="ECO:0000256" key="10">
    <source>
        <dbReference type="SAM" id="SignalP"/>
    </source>
</evidence>
<dbReference type="InterPro" id="IPR029045">
    <property type="entry name" value="ClpP/crotonase-like_dom_sf"/>
</dbReference>
<comment type="subcellular location">
    <subcellularLocation>
        <location evidence="1 7">Cytoplasm</location>
    </subcellularLocation>
</comment>
<evidence type="ECO:0000256" key="1">
    <source>
        <dbReference type="ARBA" id="ARBA00004496"/>
    </source>
</evidence>
<dbReference type="Gene3D" id="2.120.10.60">
    <property type="entry name" value="Tricorn protease N-terminal domain"/>
    <property type="match status" value="2"/>
</dbReference>
<organism evidence="13 14">
    <name type="scientific">Phocaeicola vulgatus str. 3975 RP4</name>
    <dbReference type="NCBI Taxonomy" id="1339352"/>
    <lineage>
        <taxon>Bacteria</taxon>
        <taxon>Pseudomonadati</taxon>
        <taxon>Bacteroidota</taxon>
        <taxon>Bacteroidia</taxon>
        <taxon>Bacteroidales</taxon>
        <taxon>Bacteroidaceae</taxon>
        <taxon>Phocaeicola</taxon>
    </lineage>
</organism>
<feature type="active site" description="Nucleophile" evidence="8">
    <location>
        <position position="988"/>
    </location>
</feature>
<dbReference type="PATRIC" id="fig|1339352.3.peg.13"/>
<dbReference type="Pfam" id="PF26549">
    <property type="entry name" value="Tricorn_N"/>
    <property type="match status" value="1"/>
</dbReference>
<dbReference type="AlphaFoldDB" id="A0A069SXC3"/>
<evidence type="ECO:0000256" key="2">
    <source>
        <dbReference type="ARBA" id="ARBA00008524"/>
    </source>
</evidence>
<keyword evidence="10" id="KW-0732">Signal</keyword>
<evidence type="ECO:0000256" key="6">
    <source>
        <dbReference type="ARBA" id="ARBA00022825"/>
    </source>
</evidence>
<proteinExistence type="inferred from homology"/>
<dbReference type="InterPro" id="IPR012393">
    <property type="entry name" value="Tricorn_protease"/>
</dbReference>
<evidence type="ECO:0000313" key="13">
    <source>
        <dbReference type="EMBL" id="KDS56947.1"/>
    </source>
</evidence>
<keyword evidence="4 7" id="KW-0645">Protease</keyword>
<evidence type="ECO:0000256" key="4">
    <source>
        <dbReference type="ARBA" id="ARBA00022670"/>
    </source>
</evidence>
<evidence type="ECO:0000256" key="8">
    <source>
        <dbReference type="PIRSR" id="PIRSR036421-1"/>
    </source>
</evidence>
<keyword evidence="3 7" id="KW-0963">Cytoplasm</keyword>
<dbReference type="InterPro" id="IPR005151">
    <property type="entry name" value="Tail-specific_protease"/>
</dbReference>
<evidence type="ECO:0000256" key="3">
    <source>
        <dbReference type="ARBA" id="ARBA00022490"/>
    </source>
</evidence>
<reference evidence="13 14" key="1">
    <citation type="submission" date="2014-04" db="EMBL/GenBank/DDBJ databases">
        <authorList>
            <person name="Sears C."/>
            <person name="Carroll K."/>
            <person name="Sack B.R."/>
            <person name="Qadri F."/>
            <person name="Myers L.L."/>
            <person name="Chung G.-T."/>
            <person name="Escheverria P."/>
            <person name="Fraser C.M."/>
            <person name="Sadzewicz L."/>
            <person name="Shefchek K.A."/>
            <person name="Tallon L."/>
            <person name="Das S.P."/>
            <person name="Daugherty S."/>
            <person name="Mongodin E.F."/>
        </authorList>
    </citation>
    <scope>NUCLEOTIDE SEQUENCE [LARGE SCALE GENOMIC DNA]</scope>
    <source>
        <strain evidence="13 14">3975 RP4</strain>
    </source>
</reference>
<dbReference type="GO" id="GO:0006508">
    <property type="term" value="P:proteolysis"/>
    <property type="evidence" value="ECO:0007669"/>
    <property type="project" value="UniProtKB-UniRule"/>
</dbReference>
<dbReference type="InterPro" id="IPR011042">
    <property type="entry name" value="6-blade_b-propeller_TolB-like"/>
</dbReference>
<feature type="domain" description="Tricorn protease C1" evidence="12">
    <location>
        <begin position="709"/>
        <end position="766"/>
    </location>
</feature>
<feature type="signal peptide" evidence="10">
    <location>
        <begin position="1"/>
        <end position="19"/>
    </location>
</feature>
<dbReference type="InterPro" id="IPR028204">
    <property type="entry name" value="Tricorn_C1"/>
</dbReference>
<protein>
    <recommendedName>
        <fullName evidence="7">Tricorn protease homolog</fullName>
        <ecNumber evidence="7">3.4.21.-</ecNumber>
    </recommendedName>
</protein>
<dbReference type="Gene3D" id="3.30.750.44">
    <property type="match status" value="1"/>
</dbReference>
<evidence type="ECO:0000256" key="5">
    <source>
        <dbReference type="ARBA" id="ARBA00022801"/>
    </source>
</evidence>
<comment type="caution">
    <text evidence="13">The sequence shown here is derived from an EMBL/GenBank/DDBJ whole genome shotgun (WGS) entry which is preliminary data.</text>
</comment>
<feature type="domain" description="Tail specific protease" evidence="11">
    <location>
        <begin position="900"/>
        <end position="1055"/>
    </location>
</feature>
<feature type="region of interest" description="Disordered" evidence="9">
    <location>
        <begin position="565"/>
        <end position="595"/>
    </location>
</feature>
<keyword evidence="6 7" id="KW-0720">Serine protease</keyword>
<dbReference type="SUPFAM" id="SSF69304">
    <property type="entry name" value="Tricorn protease N-terminal domain"/>
    <property type="match status" value="1"/>
</dbReference>
<evidence type="ECO:0000259" key="11">
    <source>
        <dbReference type="Pfam" id="PF03572"/>
    </source>
</evidence>